<gene>
    <name evidence="1" type="ORF">Nepgr_003544</name>
</gene>
<name>A0AAD3RZR3_NEPGR</name>
<dbReference type="PANTHER" id="PTHR34539:SF3">
    <property type="entry name" value="NAC DOMAIN-CONTAINING PROTEIN"/>
    <property type="match status" value="1"/>
</dbReference>
<evidence type="ECO:0000313" key="1">
    <source>
        <dbReference type="EMBL" id="GMH01705.1"/>
    </source>
</evidence>
<keyword evidence="2" id="KW-1185">Reference proteome</keyword>
<proteinExistence type="predicted"/>
<accession>A0AAD3RZR3</accession>
<dbReference type="Proteomes" id="UP001279734">
    <property type="component" value="Unassembled WGS sequence"/>
</dbReference>
<comment type="caution">
    <text evidence="1">The sequence shown here is derived from an EMBL/GenBank/DDBJ whole genome shotgun (WGS) entry which is preliminary data.</text>
</comment>
<organism evidence="1 2">
    <name type="scientific">Nepenthes gracilis</name>
    <name type="common">Slender pitcher plant</name>
    <dbReference type="NCBI Taxonomy" id="150966"/>
    <lineage>
        <taxon>Eukaryota</taxon>
        <taxon>Viridiplantae</taxon>
        <taxon>Streptophyta</taxon>
        <taxon>Embryophyta</taxon>
        <taxon>Tracheophyta</taxon>
        <taxon>Spermatophyta</taxon>
        <taxon>Magnoliopsida</taxon>
        <taxon>eudicotyledons</taxon>
        <taxon>Gunneridae</taxon>
        <taxon>Pentapetalae</taxon>
        <taxon>Caryophyllales</taxon>
        <taxon>Nepenthaceae</taxon>
        <taxon>Nepenthes</taxon>
    </lineage>
</organism>
<evidence type="ECO:0000313" key="2">
    <source>
        <dbReference type="Proteomes" id="UP001279734"/>
    </source>
</evidence>
<protein>
    <submittedName>
        <fullName evidence="1">Uncharacterized protein</fullName>
    </submittedName>
</protein>
<dbReference type="EMBL" id="BSYO01000003">
    <property type="protein sequence ID" value="GMH01705.1"/>
    <property type="molecule type" value="Genomic_DNA"/>
</dbReference>
<reference evidence="1" key="1">
    <citation type="submission" date="2023-05" db="EMBL/GenBank/DDBJ databases">
        <title>Nepenthes gracilis genome sequencing.</title>
        <authorList>
            <person name="Fukushima K."/>
        </authorList>
    </citation>
    <scope>NUCLEOTIDE SEQUENCE</scope>
    <source>
        <strain evidence="1">SING2019-196</strain>
    </source>
</reference>
<dbReference type="AlphaFoldDB" id="A0AAD3RZR3"/>
<dbReference type="PANTHER" id="PTHR34539">
    <property type="entry name" value="T6J4.11 PROTEIN"/>
    <property type="match status" value="1"/>
</dbReference>
<sequence length="184" mass="20496">MEETSLKRIREEAHIDDDVLKRQKSFKDIISILEEEEEEPNQDLSSLMTTLQQELSSASDNCGSSSSSDFPFIDQAALLSSSSSEADPSDEIFNPSTVEYCSLSPSAQIREEDDERDRVMRHLLEASDDELGIPNIEGRSAEDGKGVVVGEIDGGDLLHLDDGLWELEDEAANYYTLLQSELFM</sequence>